<keyword evidence="3" id="KW-1185">Reference proteome</keyword>
<proteinExistence type="inferred from homology"/>
<dbReference type="GO" id="GO:0005737">
    <property type="term" value="C:cytoplasm"/>
    <property type="evidence" value="ECO:0007669"/>
    <property type="project" value="TreeGrafter"/>
</dbReference>
<dbReference type="OrthoDB" id="9215500at2759"/>
<dbReference type="Proteomes" id="UP000784294">
    <property type="component" value="Unassembled WGS sequence"/>
</dbReference>
<organism evidence="2 3">
    <name type="scientific">Protopolystoma xenopodis</name>
    <dbReference type="NCBI Taxonomy" id="117903"/>
    <lineage>
        <taxon>Eukaryota</taxon>
        <taxon>Metazoa</taxon>
        <taxon>Spiralia</taxon>
        <taxon>Lophotrochozoa</taxon>
        <taxon>Platyhelminthes</taxon>
        <taxon>Monogenea</taxon>
        <taxon>Polyopisthocotylea</taxon>
        <taxon>Polystomatidea</taxon>
        <taxon>Polystomatidae</taxon>
        <taxon>Protopolystoma</taxon>
    </lineage>
</organism>
<sequence length="87" mass="10380">MTLATDYNAARVHDYYVSLAHTVWERLATRWLRTLQHHYKHDHKRVYYLSLEFYMGRTLSNAMLNLGLSDCVEDALFDVRQFVLKLS</sequence>
<evidence type="ECO:0000313" key="2">
    <source>
        <dbReference type="EMBL" id="VEL32172.1"/>
    </source>
</evidence>
<dbReference type="Gene3D" id="3.40.50.2000">
    <property type="entry name" value="Glycogen Phosphorylase B"/>
    <property type="match status" value="1"/>
</dbReference>
<dbReference type="AlphaFoldDB" id="A0A448XAA6"/>
<protein>
    <recommendedName>
        <fullName evidence="4">Glycogen phosphorylase</fullName>
    </recommendedName>
</protein>
<dbReference type="PANTHER" id="PTHR11468">
    <property type="entry name" value="GLYCOGEN PHOSPHORYLASE"/>
    <property type="match status" value="1"/>
</dbReference>
<comment type="caution">
    <text evidence="2">The sequence shown here is derived from an EMBL/GenBank/DDBJ whole genome shotgun (WGS) entry which is preliminary data.</text>
</comment>
<dbReference type="EMBL" id="CAAALY010131083">
    <property type="protein sequence ID" value="VEL32172.1"/>
    <property type="molecule type" value="Genomic_DNA"/>
</dbReference>
<accession>A0A448XAA6</accession>
<evidence type="ECO:0008006" key="4">
    <source>
        <dbReference type="Google" id="ProtNLM"/>
    </source>
</evidence>
<dbReference type="GO" id="GO:0030170">
    <property type="term" value="F:pyridoxal phosphate binding"/>
    <property type="evidence" value="ECO:0007669"/>
    <property type="project" value="TreeGrafter"/>
</dbReference>
<name>A0A448XAA6_9PLAT</name>
<dbReference type="SUPFAM" id="SSF53756">
    <property type="entry name" value="UDP-Glycosyltransferase/glycogen phosphorylase"/>
    <property type="match status" value="1"/>
</dbReference>
<dbReference type="PANTHER" id="PTHR11468:SF13">
    <property type="entry name" value="GLYCOGEN PHOSPHORYLASE"/>
    <property type="match status" value="1"/>
</dbReference>
<gene>
    <name evidence="2" type="ORF">PXEA_LOCUS25612</name>
</gene>
<dbReference type="GO" id="GO:0005980">
    <property type="term" value="P:glycogen catabolic process"/>
    <property type="evidence" value="ECO:0007669"/>
    <property type="project" value="TreeGrafter"/>
</dbReference>
<evidence type="ECO:0000313" key="3">
    <source>
        <dbReference type="Proteomes" id="UP000784294"/>
    </source>
</evidence>
<comment type="similarity">
    <text evidence="1">Belongs to the glycogen phosphorylase family.</text>
</comment>
<evidence type="ECO:0000256" key="1">
    <source>
        <dbReference type="ARBA" id="ARBA00006047"/>
    </source>
</evidence>
<dbReference type="GO" id="GO:0008184">
    <property type="term" value="F:glycogen phosphorylase activity"/>
    <property type="evidence" value="ECO:0007669"/>
    <property type="project" value="InterPro"/>
</dbReference>
<dbReference type="InterPro" id="IPR000811">
    <property type="entry name" value="Glyco_trans_35"/>
</dbReference>
<reference evidence="2" key="1">
    <citation type="submission" date="2018-11" db="EMBL/GenBank/DDBJ databases">
        <authorList>
            <consortium name="Pathogen Informatics"/>
        </authorList>
    </citation>
    <scope>NUCLEOTIDE SEQUENCE</scope>
</reference>